<accession>A0A6I4W4M5</accession>
<keyword evidence="2" id="KW-1185">Reference proteome</keyword>
<evidence type="ECO:0000313" key="2">
    <source>
        <dbReference type="Proteomes" id="UP000431901"/>
    </source>
</evidence>
<comment type="caution">
    <text evidence="1">The sequence shown here is derived from an EMBL/GenBank/DDBJ whole genome shotgun (WGS) entry which is preliminary data.</text>
</comment>
<protein>
    <recommendedName>
        <fullName evidence="3">Glycosyltransferase</fullName>
    </recommendedName>
</protein>
<proteinExistence type="predicted"/>
<dbReference type="OrthoDB" id="4106916at2"/>
<gene>
    <name evidence="1" type="ORF">GQ466_03775</name>
</gene>
<organism evidence="1 2">
    <name type="scientific">Actinomadura rayongensis</name>
    <dbReference type="NCBI Taxonomy" id="1429076"/>
    <lineage>
        <taxon>Bacteria</taxon>
        <taxon>Bacillati</taxon>
        <taxon>Actinomycetota</taxon>
        <taxon>Actinomycetes</taxon>
        <taxon>Streptosporangiales</taxon>
        <taxon>Thermomonosporaceae</taxon>
        <taxon>Actinomadura</taxon>
    </lineage>
</organism>
<dbReference type="SUPFAM" id="SSF53756">
    <property type="entry name" value="UDP-Glycosyltransferase/glycogen phosphorylase"/>
    <property type="match status" value="1"/>
</dbReference>
<dbReference type="EMBL" id="WUTW01000001">
    <property type="protein sequence ID" value="MXQ63146.1"/>
    <property type="molecule type" value="Genomic_DNA"/>
</dbReference>
<dbReference type="Gene3D" id="3.40.50.2000">
    <property type="entry name" value="Glycogen Phosphorylase B"/>
    <property type="match status" value="1"/>
</dbReference>
<reference evidence="1 2" key="1">
    <citation type="submission" date="2019-12" db="EMBL/GenBank/DDBJ databases">
        <title>Nocardia macrotermitis sp. nov. and Nocardia aurantia sp. nov., isolated from the gut of the fungus growing-termite Macrotermes natalensis.</title>
        <authorList>
            <person name="Christine B."/>
            <person name="Rene B."/>
        </authorList>
    </citation>
    <scope>NUCLEOTIDE SEQUENCE [LARGE SCALE GENOMIC DNA]</scope>
    <source>
        <strain evidence="1 2">DSM 102126</strain>
    </source>
</reference>
<name>A0A6I4W4M5_9ACTN</name>
<sequence length="204" mass="22303">MLFSNSDFTDVDRVRAAGLPDGPPGKRWDVLYVCRPGRRAALAKDWDLARACLRRLCAELGLRVLVVGRFDAPDLPGLEVKDAVAWADYLGLVARSRMVLIPHRLDASPRALPEALALDVPVLVRDDLLGGWKYVAPATGAFFTDDGDVGDTAARLLGQDVAPAAWLAAHYGRERAERRLADFLRTLDADLPHERVSIAGRISP</sequence>
<dbReference type="AlphaFoldDB" id="A0A6I4W4M5"/>
<dbReference type="RefSeq" id="WP_161101346.1">
    <property type="nucleotide sequence ID" value="NZ_JBHLYI010000002.1"/>
</dbReference>
<evidence type="ECO:0008006" key="3">
    <source>
        <dbReference type="Google" id="ProtNLM"/>
    </source>
</evidence>
<evidence type="ECO:0000313" key="1">
    <source>
        <dbReference type="EMBL" id="MXQ63146.1"/>
    </source>
</evidence>
<dbReference type="Proteomes" id="UP000431901">
    <property type="component" value="Unassembled WGS sequence"/>
</dbReference>